<keyword evidence="12" id="KW-0539">Nucleus</keyword>
<feature type="region of interest" description="Disordered" evidence="13">
    <location>
        <begin position="1503"/>
        <end position="1537"/>
    </location>
</feature>
<evidence type="ECO:0000256" key="8">
    <source>
        <dbReference type="ARBA" id="ARBA00022728"/>
    </source>
</evidence>
<dbReference type="GO" id="GO:0008380">
    <property type="term" value="P:RNA splicing"/>
    <property type="evidence" value="ECO:0007669"/>
    <property type="project" value="UniProtKB-KW"/>
</dbReference>
<keyword evidence="7" id="KW-0507">mRNA processing</keyword>
<comment type="pathway">
    <text evidence="2">Metabolic intermediate biosynthesis; chorismate biosynthesis; chorismate from D-erythrose 4-phosphate and phosphoenolpyruvate: step 7/7.</text>
</comment>
<dbReference type="PROSITE" id="PS00788">
    <property type="entry name" value="CHORISMATE_SYNTHASE_2"/>
    <property type="match status" value="1"/>
</dbReference>
<dbReference type="InterPro" id="IPR003100">
    <property type="entry name" value="PAZ_dom"/>
</dbReference>
<dbReference type="GO" id="GO:0005829">
    <property type="term" value="C:cytosol"/>
    <property type="evidence" value="ECO:0007669"/>
    <property type="project" value="TreeGrafter"/>
</dbReference>
<dbReference type="InterPro" id="IPR036397">
    <property type="entry name" value="RNaseH_sf"/>
</dbReference>
<feature type="compositionally biased region" description="Polar residues" evidence="13">
    <location>
        <begin position="999"/>
        <end position="1008"/>
    </location>
</feature>
<dbReference type="EC" id="4.2.3.5" evidence="5"/>
<dbReference type="GO" id="GO:0005681">
    <property type="term" value="C:spliceosomal complex"/>
    <property type="evidence" value="ECO:0007669"/>
    <property type="project" value="UniProtKB-KW"/>
</dbReference>
<reference evidence="16 17" key="1">
    <citation type="submission" date="2020-04" db="EMBL/GenBank/DDBJ databases">
        <title>Perkinsus olseni comparative genomics.</title>
        <authorList>
            <person name="Bogema D.R."/>
        </authorList>
    </citation>
    <scope>NUCLEOTIDE SEQUENCE [LARGE SCALE GENOMIC DNA]</scope>
    <source>
        <strain evidence="16">ATCC PRA-179</strain>
    </source>
</reference>
<accession>A0A7J6MF49</accession>
<comment type="subcellular location">
    <subcellularLocation>
        <location evidence="1">Nucleus</location>
    </subcellularLocation>
</comment>
<dbReference type="SMART" id="SM00950">
    <property type="entry name" value="Piwi"/>
    <property type="match status" value="1"/>
</dbReference>
<dbReference type="GO" id="GO:0006397">
    <property type="term" value="P:mRNA processing"/>
    <property type="evidence" value="ECO:0007669"/>
    <property type="project" value="UniProtKB-KW"/>
</dbReference>
<name>A0A7J6MF49_PEROL</name>
<dbReference type="PANTHER" id="PTHR21085">
    <property type="entry name" value="CHORISMATE SYNTHASE"/>
    <property type="match status" value="1"/>
</dbReference>
<dbReference type="GO" id="GO:0008652">
    <property type="term" value="P:amino acid biosynthetic process"/>
    <property type="evidence" value="ECO:0007669"/>
    <property type="project" value="UniProtKB-KW"/>
</dbReference>
<dbReference type="Gene3D" id="3.60.150.10">
    <property type="entry name" value="Chorismate synthase AroC"/>
    <property type="match status" value="2"/>
</dbReference>
<feature type="region of interest" description="Disordered" evidence="13">
    <location>
        <begin position="693"/>
        <end position="766"/>
    </location>
</feature>
<dbReference type="Proteomes" id="UP000570595">
    <property type="component" value="Unassembled WGS sequence"/>
</dbReference>
<dbReference type="InterPro" id="IPR035904">
    <property type="entry name" value="Chorismate_synth_AroC_sf"/>
</dbReference>
<feature type="compositionally biased region" description="Low complexity" evidence="13">
    <location>
        <begin position="787"/>
        <end position="815"/>
    </location>
</feature>
<comment type="caution">
    <text evidence="16">The sequence shown here is derived from an EMBL/GenBank/DDBJ whole genome shotgun (WGS) entry which is preliminary data.</text>
</comment>
<dbReference type="Pfam" id="PF03371">
    <property type="entry name" value="PRP38"/>
    <property type="match status" value="1"/>
</dbReference>
<evidence type="ECO:0000256" key="3">
    <source>
        <dbReference type="ARBA" id="ARBA00006164"/>
    </source>
</evidence>
<evidence type="ECO:0000256" key="1">
    <source>
        <dbReference type="ARBA" id="ARBA00004123"/>
    </source>
</evidence>
<feature type="compositionally biased region" description="Acidic residues" evidence="13">
    <location>
        <begin position="696"/>
        <end position="705"/>
    </location>
</feature>
<dbReference type="OrthoDB" id="445936at2759"/>
<feature type="compositionally biased region" description="Basic residues" evidence="13">
    <location>
        <begin position="742"/>
        <end position="758"/>
    </location>
</feature>
<evidence type="ECO:0000256" key="5">
    <source>
        <dbReference type="ARBA" id="ARBA00013036"/>
    </source>
</evidence>
<feature type="compositionally biased region" description="Basic and acidic residues" evidence="13">
    <location>
        <begin position="722"/>
        <end position="741"/>
    </location>
</feature>
<proteinExistence type="inferred from homology"/>
<dbReference type="SUPFAM" id="SSF103263">
    <property type="entry name" value="Chorismate synthase, AroC"/>
    <property type="match status" value="1"/>
</dbReference>
<evidence type="ECO:0000256" key="2">
    <source>
        <dbReference type="ARBA" id="ARBA00005044"/>
    </source>
</evidence>
<evidence type="ECO:0000313" key="16">
    <source>
        <dbReference type="EMBL" id="KAF4669800.1"/>
    </source>
</evidence>
<evidence type="ECO:0000313" key="17">
    <source>
        <dbReference type="Proteomes" id="UP000570595"/>
    </source>
</evidence>
<organism evidence="16 17">
    <name type="scientific">Perkinsus olseni</name>
    <name type="common">Perkinsus atlanticus</name>
    <dbReference type="NCBI Taxonomy" id="32597"/>
    <lineage>
        <taxon>Eukaryota</taxon>
        <taxon>Sar</taxon>
        <taxon>Alveolata</taxon>
        <taxon>Perkinsozoa</taxon>
        <taxon>Perkinsea</taxon>
        <taxon>Perkinsida</taxon>
        <taxon>Perkinsidae</taxon>
        <taxon>Perkinsus</taxon>
    </lineage>
</organism>
<dbReference type="GO" id="GO:0009423">
    <property type="term" value="P:chorismate biosynthetic process"/>
    <property type="evidence" value="ECO:0007669"/>
    <property type="project" value="UniProtKB-UniPathway"/>
</dbReference>
<dbReference type="GO" id="GO:0003723">
    <property type="term" value="F:RNA binding"/>
    <property type="evidence" value="ECO:0007669"/>
    <property type="project" value="InterPro"/>
</dbReference>
<feature type="region of interest" description="Disordered" evidence="13">
    <location>
        <begin position="787"/>
        <end position="828"/>
    </location>
</feature>
<dbReference type="Pfam" id="PF02171">
    <property type="entry name" value="Piwi"/>
    <property type="match status" value="1"/>
</dbReference>
<keyword evidence="6" id="KW-0028">Amino-acid biosynthesis</keyword>
<dbReference type="GO" id="GO:0009073">
    <property type="term" value="P:aromatic amino acid family biosynthetic process"/>
    <property type="evidence" value="ECO:0007669"/>
    <property type="project" value="UniProtKB-KW"/>
</dbReference>
<evidence type="ECO:0000256" key="13">
    <source>
        <dbReference type="SAM" id="MobiDB-lite"/>
    </source>
</evidence>
<dbReference type="CDD" id="cd07304">
    <property type="entry name" value="Chorismate_synthase"/>
    <property type="match status" value="1"/>
</dbReference>
<evidence type="ECO:0000256" key="6">
    <source>
        <dbReference type="ARBA" id="ARBA00022605"/>
    </source>
</evidence>
<dbReference type="InterPro" id="IPR012337">
    <property type="entry name" value="RNaseH-like_sf"/>
</dbReference>
<keyword evidence="9" id="KW-0057">Aromatic amino acid biosynthesis</keyword>
<dbReference type="InterPro" id="IPR000453">
    <property type="entry name" value="Chorismate_synth"/>
</dbReference>
<dbReference type="PROSITE" id="PS00787">
    <property type="entry name" value="CHORISMATE_SYNTHASE_1"/>
    <property type="match status" value="1"/>
</dbReference>
<dbReference type="Gene3D" id="3.40.50.2300">
    <property type="match status" value="1"/>
</dbReference>
<dbReference type="InterPro" id="IPR003165">
    <property type="entry name" value="Piwi"/>
</dbReference>
<feature type="compositionally biased region" description="Low complexity" evidence="13">
    <location>
        <begin position="1640"/>
        <end position="1658"/>
    </location>
</feature>
<evidence type="ECO:0000256" key="10">
    <source>
        <dbReference type="ARBA" id="ARBA00023187"/>
    </source>
</evidence>
<feature type="domain" description="Piwi" evidence="15">
    <location>
        <begin position="1375"/>
        <end position="1759"/>
    </location>
</feature>
<dbReference type="SUPFAM" id="SSF101690">
    <property type="entry name" value="PAZ domain"/>
    <property type="match status" value="1"/>
</dbReference>
<dbReference type="Gene3D" id="3.30.420.10">
    <property type="entry name" value="Ribonuclease H-like superfamily/Ribonuclease H"/>
    <property type="match status" value="1"/>
</dbReference>
<evidence type="ECO:0000256" key="12">
    <source>
        <dbReference type="ARBA" id="ARBA00023242"/>
    </source>
</evidence>
<evidence type="ECO:0000259" key="14">
    <source>
        <dbReference type="PROSITE" id="PS50821"/>
    </source>
</evidence>
<sequence length="1773" mass="195427">MSTFGHTFRISTWGESHGLTVGCVVDGVPPGLELTEEDVQPQLDRRRPGQSTLTTARSEADQVTIMSGTENGITLGTPVAMMVKNKDQRKFDYANTTLIPRPGHADYTYQARPFRLGPVVEYIVICGCSHYHLASIVVKYGIKASSGGGRASARETIGRVAAGAVAEKYLSREFGCKVVAWVDSIMEIRLPEDVRDGFKSKPPTREEEVDEFGIIRQAKLGDDDEKIYLIDHLGGIYDGTTGHPIPQGVAVDDLTVTNTHYIRCPHGPTAAQMVARLLQVKAANDSCGGTISCCITDCPVGLGEPCMDKFEAELAKGIMSLPATKGFEIGSGFDGARTLRGSRNNDPFESGVDVDGLLHTATNNHGGTLGGITSGMPIYFRVCIKAASSIGMEQVTADFDGHTQTLAARSMCVAPGTSFSGVDGCDSDDGHVTEAEVERQADSHVEYSGQEKQRELIGVQLPLARVLVDFSKPFPDALVMECRVGVNPFQWLLLVIMANITDKGVAGAHGGNPQFLISQIVRDRVYSLRYWKEECFGLNAETILDKAAELKYVGTVYGPLQRPSPFLCLLVKLLQIGPEKEIIKSFIDLSAGDDAGELRYLRALACTYLRYIGRPEEIYNWLEPVLWDYRQIVVRKLDGSFEISNLDTWINTLLTEDEIITLGLPKLPQRHILEEREALKPFDWPPEVVEGLKEEPADEPIEVDGDDKAHSEGEAEDGGAEGSRRKDDVDRSRSKSTDGERKHRHHHHHRHGEKKKKKGADAEEQQEIDEANALRAKLGLKPLRTGSSCSYHSMSSSSSSHHQHQQQHTSGGMQQDDGLFPSPPPPGTYGRKVRLVANFFGLTSEVIATQGIQAYDIITVPSLSGLDRTSMRRIQDYLLHQVDGQLKPYVIESNVLYSPVKITTPLVAVDHEAASRISPSGSEKKSLMQPVTMTISLRAAKTAFKDRENGERAVYRMISKMMTTGTGLQPLGSGKSGAVMYFDTRRVGGNRRRGGSDGPESNTDQQQAGDEDNGRMPVPCKVVSGFSCSVCNVPGYGHQLRIDVLYRAVHRKDVLSTITGILEHEAMLQAVTRHTAEGRLAGMGLDSDGGSLASSGAEAATIDSAAEWNRRCENAIILALHNRRMYRVKCVRFDMSPTSTFPYKDKKTGRVSHISFVDFMRRWYNLVVINTEQPMLECYGERKSEQVFMIPEFCALTGLTEEMRKDRLLMQEVLQLSRCTVDERMNACVDIVRRLRGEGEGAVDEGKRSVAGGDRVAQVLSDWRCTVSDKPIEIPGRMMDPVEVSFGMKRYTVEDGNFQRWTRNGAQCPVNLVNWILIFPESDIGLVDMWLRSMKELAAQGFATHIAEPERLVCTNQLTELRPLLLEKVKVDTQLVMLFTPVKDCKRVYQLFKQVCTVERPCITQVVRSETMRKKTSIVAIVTRIIMQISAKFLGPLWHIDLHTSLTPMMNEPCMLVGIDTAVAKETRRAVLGFVCSLDSASSQYFSKAVPLDADQFDISGVSSERGDQRYSDQSHTTPPMTAVSGSTPSTSSSKERRAANVARAIKECMKEALLYFGDSNDGILPTRVVVYRASVPMNDMREVGALEVKAVQDAFSETSAAEWDDDATVARPTLYCPRLTYILCTQNVQARFFLPMDAQSSPQTTSSQASGGSTSSGHFRGLRNPVSGTVVDTSVTGIGAVTGGTYNFYLINQHVSRGSASPTHYTVAYDDTGYPVEAIQTLTYKLAFLYYNFPGGIRLPAPAQYAKKLAHLMGTAVFQAPHPRLKETLFYL</sequence>
<comment type="similarity">
    <text evidence="4">Belongs to the chorismate synthase family.</text>
</comment>
<protein>
    <recommendedName>
        <fullName evidence="5">chorismate synthase</fullName>
        <ecNumber evidence="5">4.2.3.5</ecNumber>
    </recommendedName>
</protein>
<feature type="domain" description="PAZ" evidence="14">
    <location>
        <begin position="1100"/>
        <end position="1198"/>
    </location>
</feature>
<dbReference type="Pfam" id="PF01264">
    <property type="entry name" value="Chorismate_synt"/>
    <property type="match status" value="2"/>
</dbReference>
<evidence type="ECO:0000256" key="4">
    <source>
        <dbReference type="ARBA" id="ARBA00008014"/>
    </source>
</evidence>
<dbReference type="GO" id="GO:0010181">
    <property type="term" value="F:FMN binding"/>
    <property type="evidence" value="ECO:0007669"/>
    <property type="project" value="TreeGrafter"/>
</dbReference>
<dbReference type="InterPro" id="IPR036085">
    <property type="entry name" value="PAZ_dom_sf"/>
</dbReference>
<dbReference type="PROSITE" id="PS50821">
    <property type="entry name" value="PAZ"/>
    <property type="match status" value="1"/>
</dbReference>
<dbReference type="UniPathway" id="UPA00053">
    <property type="reaction ID" value="UER00090"/>
</dbReference>
<dbReference type="EMBL" id="JABAHT010000019">
    <property type="protein sequence ID" value="KAF4669800.1"/>
    <property type="molecule type" value="Genomic_DNA"/>
</dbReference>
<keyword evidence="8" id="KW-0747">Spliceosome</keyword>
<dbReference type="InterPro" id="IPR020541">
    <property type="entry name" value="Chorismate_synthase_CS"/>
</dbReference>
<evidence type="ECO:0000256" key="7">
    <source>
        <dbReference type="ARBA" id="ARBA00022664"/>
    </source>
</evidence>
<dbReference type="SUPFAM" id="SSF53098">
    <property type="entry name" value="Ribonuclease H-like"/>
    <property type="match status" value="1"/>
</dbReference>
<dbReference type="SMART" id="SM00949">
    <property type="entry name" value="PAZ"/>
    <property type="match status" value="1"/>
</dbReference>
<keyword evidence="11" id="KW-0456">Lyase</keyword>
<dbReference type="PANTHER" id="PTHR21085:SF0">
    <property type="entry name" value="CHORISMATE SYNTHASE"/>
    <property type="match status" value="1"/>
</dbReference>
<feature type="region of interest" description="Disordered" evidence="13">
    <location>
        <begin position="1640"/>
        <end position="1665"/>
    </location>
</feature>
<dbReference type="PROSITE" id="PS50822">
    <property type="entry name" value="PIWI"/>
    <property type="match status" value="1"/>
</dbReference>
<dbReference type="GO" id="GO:0004107">
    <property type="term" value="F:chorismate synthase activity"/>
    <property type="evidence" value="ECO:0007669"/>
    <property type="project" value="UniProtKB-EC"/>
</dbReference>
<comment type="similarity">
    <text evidence="3">Belongs to the PRP38 family.</text>
</comment>
<evidence type="ECO:0000256" key="11">
    <source>
        <dbReference type="ARBA" id="ARBA00023239"/>
    </source>
</evidence>
<dbReference type="Gene3D" id="2.170.260.10">
    <property type="entry name" value="paz domain"/>
    <property type="match status" value="1"/>
</dbReference>
<gene>
    <name evidence="16" type="primary">PIWIL2</name>
    <name evidence="16" type="ORF">FOZ61_003006</name>
</gene>
<dbReference type="InterPro" id="IPR005037">
    <property type="entry name" value="PRP38"/>
</dbReference>
<evidence type="ECO:0000256" key="9">
    <source>
        <dbReference type="ARBA" id="ARBA00023141"/>
    </source>
</evidence>
<dbReference type="Pfam" id="PF02170">
    <property type="entry name" value="PAZ"/>
    <property type="match status" value="1"/>
</dbReference>
<evidence type="ECO:0000259" key="15">
    <source>
        <dbReference type="PROSITE" id="PS50822"/>
    </source>
</evidence>
<keyword evidence="10" id="KW-0508">mRNA splicing</keyword>
<feature type="region of interest" description="Disordered" evidence="13">
    <location>
        <begin position="987"/>
        <end position="1016"/>
    </location>
</feature>